<evidence type="ECO:0000313" key="1">
    <source>
        <dbReference type="EMBL" id="MFD1634624.1"/>
    </source>
</evidence>
<gene>
    <name evidence="1" type="ORF">ACFSBJ_12915</name>
</gene>
<dbReference type="RefSeq" id="WP_256404865.1">
    <property type="nucleotide sequence ID" value="NZ_CP187151.1"/>
</dbReference>
<proteinExistence type="predicted"/>
<reference evidence="1 2" key="1">
    <citation type="journal article" date="2019" name="Int. J. Syst. Evol. Microbiol.">
        <title>The Global Catalogue of Microorganisms (GCM) 10K type strain sequencing project: providing services to taxonomists for standard genome sequencing and annotation.</title>
        <authorList>
            <consortium name="The Broad Institute Genomics Platform"/>
            <consortium name="The Broad Institute Genome Sequencing Center for Infectious Disease"/>
            <person name="Wu L."/>
            <person name="Ma J."/>
        </authorList>
    </citation>
    <scope>NUCLEOTIDE SEQUENCE [LARGE SCALE GENOMIC DNA]</scope>
    <source>
        <strain evidence="1 2">CGMCC 1.10594</strain>
    </source>
</reference>
<evidence type="ECO:0000313" key="2">
    <source>
        <dbReference type="Proteomes" id="UP001597075"/>
    </source>
</evidence>
<dbReference type="Proteomes" id="UP001597075">
    <property type="component" value="Unassembled WGS sequence"/>
</dbReference>
<dbReference type="AlphaFoldDB" id="A0ABD6CZP2"/>
<accession>A0ABD6CZP2</accession>
<keyword evidence="2" id="KW-1185">Reference proteome</keyword>
<organism evidence="1 2">
    <name type="scientific">Haloplanus ruber</name>
    <dbReference type="NCBI Taxonomy" id="869892"/>
    <lineage>
        <taxon>Archaea</taxon>
        <taxon>Methanobacteriati</taxon>
        <taxon>Methanobacteriota</taxon>
        <taxon>Stenosarchaea group</taxon>
        <taxon>Halobacteria</taxon>
        <taxon>Halobacteriales</taxon>
        <taxon>Haloferacaceae</taxon>
        <taxon>Haloplanus</taxon>
    </lineage>
</organism>
<sequence>MALPGGDPVSDRLPEGATAESYWRYAWERIPFLNTGSWSVDWDQAALAGLGAVFTAFFDGIAKTVGGVFETFVITPVGTYAQQVTRLVESFTGAWALVLNFEGAQQFAQNFGLLGSVAITAIGAYLIVKTVEGTL</sequence>
<dbReference type="EMBL" id="JBHUDL010000010">
    <property type="protein sequence ID" value="MFD1634624.1"/>
    <property type="molecule type" value="Genomic_DNA"/>
</dbReference>
<comment type="caution">
    <text evidence="1">The sequence shown here is derived from an EMBL/GenBank/DDBJ whole genome shotgun (WGS) entry which is preliminary data.</text>
</comment>
<name>A0ABD6CZP2_9EURY</name>
<protein>
    <submittedName>
        <fullName evidence="1">Uncharacterized protein</fullName>
    </submittedName>
</protein>